<dbReference type="Gene3D" id="1.10.510.10">
    <property type="entry name" value="Transferase(Phosphotransferase) domain 1"/>
    <property type="match status" value="1"/>
</dbReference>
<dbReference type="AlphaFoldDB" id="A0AAD8MUU9"/>
<dbReference type="InterPro" id="IPR000719">
    <property type="entry name" value="Prot_kinase_dom"/>
</dbReference>
<dbReference type="Gene3D" id="3.30.200.20">
    <property type="entry name" value="Phosphorylase Kinase, domain 1"/>
    <property type="match status" value="1"/>
</dbReference>
<comment type="similarity">
    <text evidence="1">Belongs to the protein kinase superfamily. CMGC Ser/Thr protein kinase family. CDC2/CDKX subfamily.</text>
</comment>
<evidence type="ECO:0000256" key="8">
    <source>
        <dbReference type="RuleBase" id="RU000304"/>
    </source>
</evidence>
<organism evidence="10 11">
    <name type="scientific">Heracleum sosnowskyi</name>
    <dbReference type="NCBI Taxonomy" id="360622"/>
    <lineage>
        <taxon>Eukaryota</taxon>
        <taxon>Viridiplantae</taxon>
        <taxon>Streptophyta</taxon>
        <taxon>Embryophyta</taxon>
        <taxon>Tracheophyta</taxon>
        <taxon>Spermatophyta</taxon>
        <taxon>Magnoliopsida</taxon>
        <taxon>eudicotyledons</taxon>
        <taxon>Gunneridae</taxon>
        <taxon>Pentapetalae</taxon>
        <taxon>asterids</taxon>
        <taxon>campanulids</taxon>
        <taxon>Apiales</taxon>
        <taxon>Apiaceae</taxon>
        <taxon>Apioideae</taxon>
        <taxon>apioid superclade</taxon>
        <taxon>Tordylieae</taxon>
        <taxon>Tordyliinae</taxon>
        <taxon>Heracleum</taxon>
    </lineage>
</organism>
<dbReference type="GO" id="GO:0010556">
    <property type="term" value="P:regulation of macromolecule biosynthetic process"/>
    <property type="evidence" value="ECO:0007669"/>
    <property type="project" value="UniProtKB-ARBA"/>
</dbReference>
<evidence type="ECO:0000256" key="4">
    <source>
        <dbReference type="ARBA" id="ARBA00022741"/>
    </source>
</evidence>
<keyword evidence="3" id="KW-0808">Transferase</keyword>
<keyword evidence="4 7" id="KW-0547">Nucleotide-binding</keyword>
<reference evidence="10" key="1">
    <citation type="submission" date="2023-02" db="EMBL/GenBank/DDBJ databases">
        <title>Genome of toxic invasive species Heracleum sosnowskyi carries increased number of genes despite the absence of recent whole-genome duplications.</title>
        <authorList>
            <person name="Schelkunov M."/>
            <person name="Shtratnikova V."/>
            <person name="Makarenko M."/>
            <person name="Klepikova A."/>
            <person name="Omelchenko D."/>
            <person name="Novikova G."/>
            <person name="Obukhova E."/>
            <person name="Bogdanov V."/>
            <person name="Penin A."/>
            <person name="Logacheva M."/>
        </authorList>
    </citation>
    <scope>NUCLEOTIDE SEQUENCE</scope>
    <source>
        <strain evidence="10">Hsosn_3</strain>
        <tissue evidence="10">Leaf</tissue>
    </source>
</reference>
<keyword evidence="11" id="KW-1185">Reference proteome</keyword>
<name>A0AAD8MUU9_9APIA</name>
<dbReference type="InterPro" id="IPR008271">
    <property type="entry name" value="Ser/Thr_kinase_AS"/>
</dbReference>
<feature type="binding site" evidence="7">
    <location>
        <position position="201"/>
    </location>
    <ligand>
        <name>ATP</name>
        <dbReference type="ChEBI" id="CHEBI:30616"/>
    </ligand>
</feature>
<dbReference type="PROSITE" id="PS00107">
    <property type="entry name" value="PROTEIN_KINASE_ATP"/>
    <property type="match status" value="1"/>
</dbReference>
<proteinExistence type="inferred from homology"/>
<evidence type="ECO:0000256" key="3">
    <source>
        <dbReference type="ARBA" id="ARBA00022679"/>
    </source>
</evidence>
<feature type="domain" description="Protein kinase" evidence="9">
    <location>
        <begin position="172"/>
        <end position="316"/>
    </location>
</feature>
<dbReference type="FunFam" id="3.30.200.20:FF:000172">
    <property type="entry name" value="cyclin-dependent kinase G-2 isoform X1"/>
    <property type="match status" value="1"/>
</dbReference>
<protein>
    <recommendedName>
        <fullName evidence="9">Protein kinase domain-containing protein</fullName>
    </recommendedName>
</protein>
<evidence type="ECO:0000256" key="6">
    <source>
        <dbReference type="ARBA" id="ARBA00022840"/>
    </source>
</evidence>
<evidence type="ECO:0000256" key="5">
    <source>
        <dbReference type="ARBA" id="ARBA00022777"/>
    </source>
</evidence>
<dbReference type="GO" id="GO:0080090">
    <property type="term" value="P:regulation of primary metabolic process"/>
    <property type="evidence" value="ECO:0007669"/>
    <property type="project" value="UniProtKB-ARBA"/>
</dbReference>
<reference evidence="10" key="2">
    <citation type="submission" date="2023-05" db="EMBL/GenBank/DDBJ databases">
        <authorList>
            <person name="Schelkunov M.I."/>
        </authorList>
    </citation>
    <scope>NUCLEOTIDE SEQUENCE</scope>
    <source>
        <strain evidence="10">Hsosn_3</strain>
        <tissue evidence="10">Leaf</tissue>
    </source>
</reference>
<dbReference type="GO" id="GO:0004674">
    <property type="term" value="F:protein serine/threonine kinase activity"/>
    <property type="evidence" value="ECO:0007669"/>
    <property type="project" value="UniProtKB-KW"/>
</dbReference>
<gene>
    <name evidence="10" type="ORF">POM88_022428</name>
</gene>
<dbReference type="GO" id="GO:0005524">
    <property type="term" value="F:ATP binding"/>
    <property type="evidence" value="ECO:0007669"/>
    <property type="project" value="UniProtKB-UniRule"/>
</dbReference>
<dbReference type="InterPro" id="IPR017441">
    <property type="entry name" value="Protein_kinase_ATP_BS"/>
</dbReference>
<dbReference type="InterPro" id="IPR050108">
    <property type="entry name" value="CDK"/>
</dbReference>
<keyword evidence="2 8" id="KW-0723">Serine/threonine-protein kinase</keyword>
<comment type="caution">
    <text evidence="10">The sequence shown here is derived from an EMBL/GenBank/DDBJ whole genome shotgun (WGS) entry which is preliminary data.</text>
</comment>
<dbReference type="Pfam" id="PF00069">
    <property type="entry name" value="Pkinase"/>
    <property type="match status" value="1"/>
</dbReference>
<dbReference type="GO" id="GO:0007346">
    <property type="term" value="P:regulation of mitotic cell cycle"/>
    <property type="evidence" value="ECO:0007669"/>
    <property type="project" value="TreeGrafter"/>
</dbReference>
<dbReference type="SMART" id="SM00220">
    <property type="entry name" value="S_TKc"/>
    <property type="match status" value="1"/>
</dbReference>
<keyword evidence="5" id="KW-0418">Kinase</keyword>
<dbReference type="PROSITE" id="PS00108">
    <property type="entry name" value="PROTEIN_KINASE_ST"/>
    <property type="match status" value="1"/>
</dbReference>
<dbReference type="EMBL" id="JAUIZM010000005">
    <property type="protein sequence ID" value="KAK1384693.1"/>
    <property type="molecule type" value="Genomic_DNA"/>
</dbReference>
<sequence>MRPQLFSRDLFRDLSQRPQLFSRDLIQQQNHCFQGLLCDLCIVLSSYIFTTITASRILSRVFNFLGAIAAMAYNLRQAEARGSSVSNKKRKYPPSVWDGDDKAVFQFLQDGEIVDSPVEDGEIVDSPDDVEDGEIVDSPDDVECGFWETPEPAAPVKRIVNMPQACRSVNEFEILKELGEGTYGVVYKGRNKKTGEIVALKKLKMDNHTEGFPLMSLREINILRSSDHPSIIDLKEVVEGSSTDCVFLVMEYMDSDLGAVTHTRRRKNRPFIESEVKCLMLQLLQGVKYLHDNLVLHRDLKTSNLLLNSREHLNFY</sequence>
<evidence type="ECO:0000256" key="2">
    <source>
        <dbReference type="ARBA" id="ARBA00022527"/>
    </source>
</evidence>
<evidence type="ECO:0000313" key="10">
    <source>
        <dbReference type="EMBL" id="KAK1384693.1"/>
    </source>
</evidence>
<dbReference type="SUPFAM" id="SSF56112">
    <property type="entry name" value="Protein kinase-like (PK-like)"/>
    <property type="match status" value="1"/>
</dbReference>
<dbReference type="PANTHER" id="PTHR24056">
    <property type="entry name" value="CELL DIVISION PROTEIN KINASE"/>
    <property type="match status" value="1"/>
</dbReference>
<accession>A0AAD8MUU9</accession>
<evidence type="ECO:0000313" key="11">
    <source>
        <dbReference type="Proteomes" id="UP001237642"/>
    </source>
</evidence>
<evidence type="ECO:0000256" key="7">
    <source>
        <dbReference type="PROSITE-ProRule" id="PRU10141"/>
    </source>
</evidence>
<dbReference type="PANTHER" id="PTHR24056:SF107">
    <property type="entry name" value="CYCLIN-DEPENDENT KINASE 11A-RELATED"/>
    <property type="match status" value="1"/>
</dbReference>
<evidence type="ECO:0000256" key="1">
    <source>
        <dbReference type="ARBA" id="ARBA00006485"/>
    </source>
</evidence>
<dbReference type="PROSITE" id="PS50011">
    <property type="entry name" value="PROTEIN_KINASE_DOM"/>
    <property type="match status" value="1"/>
</dbReference>
<dbReference type="GO" id="GO:0005634">
    <property type="term" value="C:nucleus"/>
    <property type="evidence" value="ECO:0007669"/>
    <property type="project" value="TreeGrafter"/>
</dbReference>
<dbReference type="Proteomes" id="UP001237642">
    <property type="component" value="Unassembled WGS sequence"/>
</dbReference>
<evidence type="ECO:0000259" key="9">
    <source>
        <dbReference type="PROSITE" id="PS50011"/>
    </source>
</evidence>
<dbReference type="InterPro" id="IPR011009">
    <property type="entry name" value="Kinase-like_dom_sf"/>
</dbReference>
<keyword evidence="6 7" id="KW-0067">ATP-binding</keyword>